<dbReference type="Gene3D" id="3.40.1360.10">
    <property type="match status" value="1"/>
</dbReference>
<accession>A0ABX3ZEF2</accession>
<dbReference type="RefSeq" id="WP_087618373.1">
    <property type="nucleotide sequence ID" value="NZ_JAFBEY010000011.1"/>
</dbReference>
<dbReference type="Proteomes" id="UP000196594">
    <property type="component" value="Unassembled WGS sequence"/>
</dbReference>
<evidence type="ECO:0000313" key="2">
    <source>
        <dbReference type="Proteomes" id="UP000196594"/>
    </source>
</evidence>
<dbReference type="PANTHER" id="PTHR39156:SF2">
    <property type="entry name" value="DNA PRIMASE (BACTERIAL TYPE) AND SMALL PRIMASE-LIKE PROTEINS"/>
    <property type="match status" value="1"/>
</dbReference>
<dbReference type="SUPFAM" id="SSF110455">
    <property type="entry name" value="Toprim domain"/>
    <property type="match status" value="1"/>
</dbReference>
<organism evidence="1 2">
    <name type="scientific">Solibacillus kalamii</name>
    <dbReference type="NCBI Taxonomy" id="1748298"/>
    <lineage>
        <taxon>Bacteria</taxon>
        <taxon>Bacillati</taxon>
        <taxon>Bacillota</taxon>
        <taxon>Bacilli</taxon>
        <taxon>Bacillales</taxon>
        <taxon>Caryophanaceae</taxon>
        <taxon>Solibacillus</taxon>
    </lineage>
</organism>
<name>A0ABX3ZEF2_9BACL</name>
<evidence type="ECO:0008006" key="3">
    <source>
        <dbReference type="Google" id="ProtNLM"/>
    </source>
</evidence>
<sequence length="108" mass="12384">MGKCLVVEGRADKLRLIPILAEDVTIICTNGTISEVNLIDLLEDYEQDEIITMFDADKNGEKLRKLMNRAYPEAQQLIIPHEYIEVEKTPTKILRDILLRAKFLVKEG</sequence>
<dbReference type="PANTHER" id="PTHR39156">
    <property type="entry name" value="RIBONUCLEASE M5"/>
    <property type="match status" value="1"/>
</dbReference>
<proteinExistence type="predicted"/>
<gene>
    <name evidence="1" type="ORF">CBM15_16870</name>
</gene>
<reference evidence="1 2" key="1">
    <citation type="journal article" date="2017" name="Int. J. Syst. Evol. Microbiol.">
        <title>Solibacillus kalamii sp. nov., isolated from a high-efficiency particulate arrestance filter system used in the International Space Station.</title>
        <authorList>
            <person name="Checinska Sielaff A."/>
            <person name="Kumar R.M."/>
            <person name="Pal D."/>
            <person name="Mayilraj S."/>
            <person name="Venkateswaran K."/>
        </authorList>
    </citation>
    <scope>NUCLEOTIDE SEQUENCE [LARGE SCALE GENOMIC DNA]</scope>
    <source>
        <strain evidence="1 2">ISSFR-015</strain>
    </source>
</reference>
<dbReference type="EMBL" id="NHNT01000014">
    <property type="protein sequence ID" value="OUZ37659.1"/>
    <property type="molecule type" value="Genomic_DNA"/>
</dbReference>
<protein>
    <recommendedName>
        <fullName evidence="3">Toprim domain-containing protein</fullName>
    </recommendedName>
</protein>
<keyword evidence="2" id="KW-1185">Reference proteome</keyword>
<evidence type="ECO:0000313" key="1">
    <source>
        <dbReference type="EMBL" id="OUZ37659.1"/>
    </source>
</evidence>
<comment type="caution">
    <text evidence="1">The sequence shown here is derived from an EMBL/GenBank/DDBJ whole genome shotgun (WGS) entry which is preliminary data.</text>
</comment>
<dbReference type="Pfam" id="PF13155">
    <property type="entry name" value="Toprim_2"/>
    <property type="match status" value="1"/>
</dbReference>